<protein>
    <recommendedName>
        <fullName evidence="4">DUF2946 domain-containing protein</fullName>
    </recommendedName>
</protein>
<gene>
    <name evidence="2" type="ORF">GTW23_22345</name>
</gene>
<keyword evidence="3" id="KW-1185">Reference proteome</keyword>
<accession>A0ABT1CYC2</accession>
<evidence type="ECO:0000256" key="1">
    <source>
        <dbReference type="SAM" id="SignalP"/>
    </source>
</evidence>
<dbReference type="EMBL" id="JAAAML010000005">
    <property type="protein sequence ID" value="MCO6410933.1"/>
    <property type="molecule type" value="Genomic_DNA"/>
</dbReference>
<dbReference type="RefSeq" id="WP_252917565.1">
    <property type="nucleotide sequence ID" value="NZ_JAAAML010000005.1"/>
</dbReference>
<evidence type="ECO:0008006" key="4">
    <source>
        <dbReference type="Google" id="ProtNLM"/>
    </source>
</evidence>
<dbReference type="Proteomes" id="UP001320715">
    <property type="component" value="Unassembled WGS sequence"/>
</dbReference>
<evidence type="ECO:0000313" key="3">
    <source>
        <dbReference type="Proteomes" id="UP001320715"/>
    </source>
</evidence>
<name>A0ABT1CYC2_9HYPH</name>
<organism evidence="2 3">
    <name type="scientific">Hoeflea alexandrii</name>
    <dbReference type="NCBI Taxonomy" id="288436"/>
    <lineage>
        <taxon>Bacteria</taxon>
        <taxon>Pseudomonadati</taxon>
        <taxon>Pseudomonadota</taxon>
        <taxon>Alphaproteobacteria</taxon>
        <taxon>Hyphomicrobiales</taxon>
        <taxon>Rhizobiaceae</taxon>
        <taxon>Hoeflea</taxon>
    </lineage>
</organism>
<keyword evidence="1" id="KW-0732">Signal</keyword>
<evidence type="ECO:0000313" key="2">
    <source>
        <dbReference type="EMBL" id="MCO6410933.1"/>
    </source>
</evidence>
<proteinExistence type="predicted"/>
<comment type="caution">
    <text evidence="2">The sequence shown here is derived from an EMBL/GenBank/DDBJ whole genome shotgun (WGS) entry which is preliminary data.</text>
</comment>
<feature type="signal peptide" evidence="1">
    <location>
        <begin position="1"/>
        <end position="32"/>
    </location>
</feature>
<feature type="chain" id="PRO_5046310107" description="DUF2946 domain-containing protein" evidence="1">
    <location>
        <begin position="33"/>
        <end position="133"/>
    </location>
</feature>
<sequence>MSKLIRHRFCHGRMLLVLMFVFASIVPSSLNAAAMIKAQAVGGHHTMMGNMSGDQRMAAVHQSQDASAGFASESVPAGPDSILDRCCPATCFVALCANDVAAVDRLAPQSFENEAAPEFVVVLMALPERPPRA</sequence>
<reference evidence="2 3" key="1">
    <citation type="submission" date="2020-01" db="EMBL/GenBank/DDBJ databases">
        <title>Genomes of bacteria type strains.</title>
        <authorList>
            <person name="Chen J."/>
            <person name="Zhu S."/>
            <person name="Yang J."/>
        </authorList>
    </citation>
    <scope>NUCLEOTIDE SEQUENCE [LARGE SCALE GENOMIC DNA]</scope>
    <source>
        <strain evidence="2 3">DSM 16655</strain>
    </source>
</reference>